<dbReference type="Pfam" id="PF08867">
    <property type="entry name" value="FRG"/>
    <property type="match status" value="1"/>
</dbReference>
<dbReference type="EMBL" id="JABWRJ010000050">
    <property type="protein sequence ID" value="MBC3448943.1"/>
    <property type="molecule type" value="Genomic_DNA"/>
</dbReference>
<accession>A0A923K3U6</accession>
<reference evidence="2" key="1">
    <citation type="journal article" date="2020" name="Microorganisms">
        <title>Reliable Identification of Environmental Pseudomonas Isolates Using the rpoD Gene.</title>
        <authorList>
            <consortium name="The Broad Institute Genome Sequencing Platform"/>
            <person name="Girard L."/>
            <person name="Lood C."/>
            <person name="Rokni-Zadeh H."/>
            <person name="van Noort V."/>
            <person name="Lavigne R."/>
            <person name="De Mot R."/>
        </authorList>
    </citation>
    <scope>NUCLEOTIDE SEQUENCE</scope>
    <source>
        <strain evidence="2">BW13M1</strain>
    </source>
</reference>
<gene>
    <name evidence="2" type="ORF">HU751_24480</name>
</gene>
<evidence type="ECO:0000313" key="2">
    <source>
        <dbReference type="EMBL" id="MBC3448943.1"/>
    </source>
</evidence>
<dbReference type="RefSeq" id="WP_186735375.1">
    <property type="nucleotide sequence ID" value="NZ_JABWRJ020000002.1"/>
</dbReference>
<evidence type="ECO:0000259" key="1">
    <source>
        <dbReference type="SMART" id="SM00901"/>
    </source>
</evidence>
<dbReference type="AlphaFoldDB" id="A0A923K3U6"/>
<reference evidence="2" key="2">
    <citation type="submission" date="2020-07" db="EMBL/GenBank/DDBJ databases">
        <authorList>
            <person name="Lood C."/>
            <person name="Girard L."/>
        </authorList>
    </citation>
    <scope>NUCLEOTIDE SEQUENCE</scope>
    <source>
        <strain evidence="2">BW13M1</strain>
    </source>
</reference>
<sequence length="272" mass="31227">MAKVPEKIVNKFSDYIKFLEALQGDLPGVPLWYRGSNNKGHNLVPGLYRHPKSSSSEDISKLESELISRFRQRSMPFSDKVPQEPWETLFYMQHYRLPTRLLDWSENPFIAFYFAVSNSSYEKDAQGNVVYLKDAVIWVLNPIQWNQHALRHVSYDGGILLTIDDEMRAYQPEASVGKMNNHPVAIYGVHNSPRIVAQRGVFTVSGQMVEGLDVLYDTHKYPRGVLHKIVVPKESIAALRDSLFLYGITESVVYPDLDGLALEIKRFYKFEV</sequence>
<dbReference type="SMART" id="SM00901">
    <property type="entry name" value="FRG"/>
    <property type="match status" value="1"/>
</dbReference>
<name>A0A923K3U6_9PSED</name>
<feature type="domain" description="FRG" evidence="1">
    <location>
        <begin position="27"/>
        <end position="131"/>
    </location>
</feature>
<dbReference type="InterPro" id="IPR014966">
    <property type="entry name" value="FRG-dom"/>
</dbReference>
<comment type="caution">
    <text evidence="2">The sequence shown here is derived from an EMBL/GenBank/DDBJ whole genome shotgun (WGS) entry which is preliminary data.</text>
</comment>
<protein>
    <submittedName>
        <fullName evidence="2">FRG domain-containing protein</fullName>
    </submittedName>
</protein>
<organism evidence="2">
    <name type="scientific">Pseudomonas peradeniyensis</name>
    <dbReference type="NCBI Taxonomy" id="2745488"/>
    <lineage>
        <taxon>Bacteria</taxon>
        <taxon>Pseudomonadati</taxon>
        <taxon>Pseudomonadota</taxon>
        <taxon>Gammaproteobacteria</taxon>
        <taxon>Pseudomonadales</taxon>
        <taxon>Pseudomonadaceae</taxon>
        <taxon>Pseudomonas</taxon>
    </lineage>
</organism>
<proteinExistence type="predicted"/>